<feature type="transmembrane region" description="Helical" evidence="1">
    <location>
        <begin position="17"/>
        <end position="35"/>
    </location>
</feature>
<comment type="caution">
    <text evidence="3">The sequence shown here is derived from an EMBL/GenBank/DDBJ whole genome shotgun (WGS) entry which is preliminary data.</text>
</comment>
<keyword evidence="4" id="KW-1185">Reference proteome</keyword>
<dbReference type="EMBL" id="BONC01000003">
    <property type="protein sequence ID" value="GIF54571.1"/>
    <property type="molecule type" value="Genomic_DNA"/>
</dbReference>
<evidence type="ECO:0000313" key="3">
    <source>
        <dbReference type="EMBL" id="GIF54571.1"/>
    </source>
</evidence>
<protein>
    <recommendedName>
        <fullName evidence="2">Low molecular weight protein antigen 6 PH domain-containing protein</fullName>
    </recommendedName>
</protein>
<organism evidence="3 4">
    <name type="scientific">Asanoa iriomotensis</name>
    <dbReference type="NCBI Taxonomy" id="234613"/>
    <lineage>
        <taxon>Bacteria</taxon>
        <taxon>Bacillati</taxon>
        <taxon>Actinomycetota</taxon>
        <taxon>Actinomycetes</taxon>
        <taxon>Micromonosporales</taxon>
        <taxon>Micromonosporaceae</taxon>
        <taxon>Asanoa</taxon>
    </lineage>
</organism>
<dbReference type="InterPro" id="IPR019692">
    <property type="entry name" value="CFP-6_PH"/>
</dbReference>
<keyword evidence="1" id="KW-1133">Transmembrane helix</keyword>
<dbReference type="RefSeq" id="WP_203700283.1">
    <property type="nucleotide sequence ID" value="NZ_BAAALU010000014.1"/>
</dbReference>
<evidence type="ECO:0000313" key="4">
    <source>
        <dbReference type="Proteomes" id="UP000624325"/>
    </source>
</evidence>
<keyword evidence="1" id="KW-0472">Membrane</keyword>
<evidence type="ECO:0000259" key="2">
    <source>
        <dbReference type="Pfam" id="PF10756"/>
    </source>
</evidence>
<accession>A0ABQ4BVM0</accession>
<dbReference type="Proteomes" id="UP000624325">
    <property type="component" value="Unassembled WGS sequence"/>
</dbReference>
<sequence length="149" mass="15872">MAAQQVGSAVAVRSRTLRTLAIGAAVVTLAVMFPWEPLTGGLPEGSVYMPEDRWAVAGSAVVLASLWLVLLTYRVDADSDGIRVRGPVRDVTVPWSMVAAVSHNSGSPFSTLLLTSGDSVQMVALNRFDGQRAVDDIRALRALHKESTP</sequence>
<feature type="domain" description="Low molecular weight protein antigen 6 PH" evidence="2">
    <location>
        <begin position="74"/>
        <end position="141"/>
    </location>
</feature>
<name>A0ABQ4BVM0_9ACTN</name>
<gene>
    <name evidence="3" type="ORF">Air01nite_06660</name>
</gene>
<proteinExistence type="predicted"/>
<feature type="transmembrane region" description="Helical" evidence="1">
    <location>
        <begin position="55"/>
        <end position="75"/>
    </location>
</feature>
<evidence type="ECO:0000256" key="1">
    <source>
        <dbReference type="SAM" id="Phobius"/>
    </source>
</evidence>
<keyword evidence="1" id="KW-0812">Transmembrane</keyword>
<reference evidence="3 4" key="1">
    <citation type="submission" date="2021-01" db="EMBL/GenBank/DDBJ databases">
        <title>Whole genome shotgun sequence of Asanoa iriomotensis NBRC 100142.</title>
        <authorList>
            <person name="Komaki H."/>
            <person name="Tamura T."/>
        </authorList>
    </citation>
    <scope>NUCLEOTIDE SEQUENCE [LARGE SCALE GENOMIC DNA]</scope>
    <source>
        <strain evidence="3 4">NBRC 100142</strain>
    </source>
</reference>
<dbReference type="Pfam" id="PF10756">
    <property type="entry name" value="bPH_6"/>
    <property type="match status" value="1"/>
</dbReference>